<organism evidence="2 3">
    <name type="scientific">Humicola insolens</name>
    <name type="common">Soft-rot fungus</name>
    <dbReference type="NCBI Taxonomy" id="85995"/>
    <lineage>
        <taxon>Eukaryota</taxon>
        <taxon>Fungi</taxon>
        <taxon>Dikarya</taxon>
        <taxon>Ascomycota</taxon>
        <taxon>Pezizomycotina</taxon>
        <taxon>Sordariomycetes</taxon>
        <taxon>Sordariomycetidae</taxon>
        <taxon>Sordariales</taxon>
        <taxon>Chaetomiaceae</taxon>
        <taxon>Mycothermus</taxon>
    </lineage>
</organism>
<dbReference type="EMBL" id="JAZGSY010000016">
    <property type="protein sequence ID" value="KAL1843446.1"/>
    <property type="molecule type" value="Genomic_DNA"/>
</dbReference>
<evidence type="ECO:0000313" key="3">
    <source>
        <dbReference type="Proteomes" id="UP001583172"/>
    </source>
</evidence>
<accession>A0ABR3VPI4</accession>
<dbReference type="Proteomes" id="UP001583172">
    <property type="component" value="Unassembled WGS sequence"/>
</dbReference>
<proteinExistence type="predicted"/>
<protein>
    <submittedName>
        <fullName evidence="2">Uncharacterized protein</fullName>
    </submittedName>
</protein>
<feature type="region of interest" description="Disordered" evidence="1">
    <location>
        <begin position="23"/>
        <end position="74"/>
    </location>
</feature>
<sequence>MHPSLEQMYELQKAGKDLYDLDEAYRATQEGRPPRPAATYPPPVNGFWTQTELRRPRGEGGFHPYTRFNVDCRT</sequence>
<name>A0ABR3VPI4_HUMIN</name>
<comment type="caution">
    <text evidence="2">The sequence shown here is derived from an EMBL/GenBank/DDBJ whole genome shotgun (WGS) entry which is preliminary data.</text>
</comment>
<gene>
    <name evidence="2" type="ORF">VTJ49DRAFT_1556</name>
</gene>
<evidence type="ECO:0000313" key="2">
    <source>
        <dbReference type="EMBL" id="KAL1843446.1"/>
    </source>
</evidence>
<feature type="compositionally biased region" description="Pro residues" evidence="1">
    <location>
        <begin position="34"/>
        <end position="44"/>
    </location>
</feature>
<keyword evidence="3" id="KW-1185">Reference proteome</keyword>
<reference evidence="2 3" key="1">
    <citation type="journal article" date="2024" name="Commun. Biol.">
        <title>Comparative genomic analysis of thermophilic fungi reveals convergent evolutionary adaptations and gene losses.</title>
        <authorList>
            <person name="Steindorff A.S."/>
            <person name="Aguilar-Pontes M.V."/>
            <person name="Robinson A.J."/>
            <person name="Andreopoulos B."/>
            <person name="LaButti K."/>
            <person name="Kuo A."/>
            <person name="Mondo S."/>
            <person name="Riley R."/>
            <person name="Otillar R."/>
            <person name="Haridas S."/>
            <person name="Lipzen A."/>
            <person name="Grimwood J."/>
            <person name="Schmutz J."/>
            <person name="Clum A."/>
            <person name="Reid I.D."/>
            <person name="Moisan M.C."/>
            <person name="Butler G."/>
            <person name="Nguyen T.T.M."/>
            <person name="Dewar K."/>
            <person name="Conant G."/>
            <person name="Drula E."/>
            <person name="Henrissat B."/>
            <person name="Hansel C."/>
            <person name="Singer S."/>
            <person name="Hutchinson M.I."/>
            <person name="de Vries R.P."/>
            <person name="Natvig D.O."/>
            <person name="Powell A.J."/>
            <person name="Tsang A."/>
            <person name="Grigoriev I.V."/>
        </authorList>
    </citation>
    <scope>NUCLEOTIDE SEQUENCE [LARGE SCALE GENOMIC DNA]</scope>
    <source>
        <strain evidence="2 3">CBS 620.91</strain>
    </source>
</reference>
<evidence type="ECO:0000256" key="1">
    <source>
        <dbReference type="SAM" id="MobiDB-lite"/>
    </source>
</evidence>